<organism evidence="4 5">
    <name type="scientific">Shewanella khirikhana</name>
    <dbReference type="NCBI Taxonomy" id="1965282"/>
    <lineage>
        <taxon>Bacteria</taxon>
        <taxon>Pseudomonadati</taxon>
        <taxon>Pseudomonadota</taxon>
        <taxon>Gammaproteobacteria</taxon>
        <taxon>Alteromonadales</taxon>
        <taxon>Shewanellaceae</taxon>
        <taxon>Shewanella</taxon>
    </lineage>
</organism>
<evidence type="ECO:0000313" key="4">
    <source>
        <dbReference type="EMBL" id="AZQ10645.1"/>
    </source>
</evidence>
<feature type="binding site" evidence="3">
    <location>
        <position position="91"/>
    </location>
    <ligand>
        <name>carboxy-S-adenosyl-L-methionine</name>
        <dbReference type="ChEBI" id="CHEBI:134278"/>
    </ligand>
</feature>
<feature type="binding site" evidence="3">
    <location>
        <position position="196"/>
    </location>
    <ligand>
        <name>carboxy-S-adenosyl-L-methionine</name>
        <dbReference type="ChEBI" id="CHEBI:134278"/>
    </ligand>
</feature>
<evidence type="ECO:0000256" key="3">
    <source>
        <dbReference type="HAMAP-Rule" id="MF_01590"/>
    </source>
</evidence>
<comment type="catalytic activity">
    <reaction evidence="3">
        <text>carboxy-S-adenosyl-L-methionine + 5-hydroxyuridine(34) in tRNA = 5-carboxymethoxyuridine(34) in tRNA + S-adenosyl-L-homocysteine + H(+)</text>
        <dbReference type="Rhea" id="RHEA:52848"/>
        <dbReference type="Rhea" id="RHEA-COMP:13381"/>
        <dbReference type="Rhea" id="RHEA-COMP:13383"/>
        <dbReference type="ChEBI" id="CHEBI:15378"/>
        <dbReference type="ChEBI" id="CHEBI:57856"/>
        <dbReference type="ChEBI" id="CHEBI:134278"/>
        <dbReference type="ChEBI" id="CHEBI:136877"/>
        <dbReference type="ChEBI" id="CHEBI:136879"/>
    </reaction>
</comment>
<feature type="binding site" evidence="3">
    <location>
        <position position="315"/>
    </location>
    <ligand>
        <name>carboxy-S-adenosyl-L-methionine</name>
        <dbReference type="ChEBI" id="CHEBI:134278"/>
    </ligand>
</feature>
<dbReference type="Gene3D" id="3.40.50.150">
    <property type="entry name" value="Vaccinia Virus protein VP39"/>
    <property type="match status" value="1"/>
</dbReference>
<feature type="binding site" evidence="3">
    <location>
        <begin position="181"/>
        <end position="182"/>
    </location>
    <ligand>
        <name>carboxy-S-adenosyl-L-methionine</name>
        <dbReference type="ChEBI" id="CHEBI:134278"/>
    </ligand>
</feature>
<evidence type="ECO:0000256" key="1">
    <source>
        <dbReference type="ARBA" id="ARBA00022679"/>
    </source>
</evidence>
<dbReference type="AlphaFoldDB" id="A0A3S9L4X0"/>
<dbReference type="InterPro" id="IPR027555">
    <property type="entry name" value="Mo5U34_MeTrfas-like"/>
</dbReference>
<dbReference type="OrthoDB" id="9773188at2"/>
<dbReference type="GO" id="GO:0016765">
    <property type="term" value="F:transferase activity, transferring alkyl or aryl (other than methyl) groups"/>
    <property type="evidence" value="ECO:0007669"/>
    <property type="project" value="UniProtKB-UniRule"/>
</dbReference>
<evidence type="ECO:0000256" key="2">
    <source>
        <dbReference type="ARBA" id="ARBA00022694"/>
    </source>
</evidence>
<dbReference type="NCBIfam" id="TIGR00452">
    <property type="entry name" value="tRNA 5-methoxyuridine(34)/uridine 5-oxyacetic acid(34) synthase CmoB"/>
    <property type="match status" value="1"/>
</dbReference>
<sequence length="330" mass="37624">MISFSSFYRQIADTNLQHWLETLPAVLGEWQRSHKHGNLPKWEKVLAKLNFPAPDELDLLHSVTIGSGAQLSEGQQEKLENLLRILSPWRKGPFHVHGIHIDTEWRSDWKWDRVSPHISPLANRTVLDVGCGSGYHMWRMLGEGAKRVVGIDPSALFLCQFEAIKRLIDVDSPVHLLPLGIEELPPLDAFDTVFSMGVLYHRRSPIDHLLQLRDQLRMGGELVLETLVVDGDKDTVLVPRDRYGKMNNVWFLPSIEALKLWLEKCDFTDVRCVNVDVTSLAEQRATGWMQNESLVDYLDPQDVSLTVEGYPAPKRATFIAVKNRSSQDFD</sequence>
<keyword evidence="2 3" id="KW-0819">tRNA processing</keyword>
<dbReference type="SUPFAM" id="SSF53335">
    <property type="entry name" value="S-adenosyl-L-methionine-dependent methyltransferases"/>
    <property type="match status" value="1"/>
</dbReference>
<dbReference type="CDD" id="cd02440">
    <property type="entry name" value="AdoMet_MTases"/>
    <property type="match status" value="1"/>
</dbReference>
<dbReference type="InterPro" id="IPR010017">
    <property type="entry name" value="CmoB"/>
</dbReference>
<dbReference type="GO" id="GO:0008168">
    <property type="term" value="F:methyltransferase activity"/>
    <property type="evidence" value="ECO:0007669"/>
    <property type="project" value="UniProtKB-KW"/>
</dbReference>
<keyword evidence="5" id="KW-1185">Reference proteome</keyword>
<dbReference type="EMBL" id="CP020373">
    <property type="protein sequence ID" value="AZQ10645.1"/>
    <property type="molecule type" value="Genomic_DNA"/>
</dbReference>
<feature type="binding site" evidence="3">
    <location>
        <begin position="152"/>
        <end position="154"/>
    </location>
    <ligand>
        <name>carboxy-S-adenosyl-L-methionine</name>
        <dbReference type="ChEBI" id="CHEBI:134278"/>
    </ligand>
</feature>
<name>A0A3S9L4X0_9GAMM</name>
<proteinExistence type="inferred from homology"/>
<comment type="function">
    <text evidence="3">Catalyzes carboxymethyl transfer from carboxy-S-adenosyl-L-methionine (Cx-SAM) to 5-hydroxyuridine (ho5U) to form 5-carboxymethoxyuridine (cmo5U) at position 34 in tRNAs.</text>
</comment>
<dbReference type="Pfam" id="PF08003">
    <property type="entry name" value="Methyltransf_9"/>
    <property type="match status" value="1"/>
</dbReference>
<evidence type="ECO:0000313" key="5">
    <source>
        <dbReference type="Proteomes" id="UP000278437"/>
    </source>
</evidence>
<comment type="similarity">
    <text evidence="3">Belongs to the class I-like SAM-binding methyltransferase superfamily. CmoB family.</text>
</comment>
<gene>
    <name evidence="3 4" type="primary">cmoB</name>
    <name evidence="4" type="ORF">STH12_01536</name>
</gene>
<dbReference type="EC" id="2.5.1.-" evidence="3"/>
<dbReference type="PANTHER" id="PTHR43464">
    <property type="entry name" value="METHYLTRANSFERASE"/>
    <property type="match status" value="1"/>
</dbReference>
<dbReference type="InterPro" id="IPR029063">
    <property type="entry name" value="SAM-dependent_MTases_sf"/>
</dbReference>
<accession>A0A3S9L4X0</accession>
<dbReference type="NCBIfam" id="NF011650">
    <property type="entry name" value="PRK15068.1"/>
    <property type="match status" value="1"/>
</dbReference>
<keyword evidence="1 3" id="KW-0808">Transferase</keyword>
<protein>
    <recommendedName>
        <fullName evidence="3">tRNA U34 carboxymethyltransferase</fullName>
        <ecNumber evidence="3">2.5.1.-</ecNumber>
    </recommendedName>
</protein>
<dbReference type="GO" id="GO:0002098">
    <property type="term" value="P:tRNA wobble uridine modification"/>
    <property type="evidence" value="ECO:0007669"/>
    <property type="project" value="InterPro"/>
</dbReference>
<dbReference type="Proteomes" id="UP000278437">
    <property type="component" value="Chromosome"/>
</dbReference>
<dbReference type="KEGG" id="skh:STH12_01536"/>
<dbReference type="HAMAP" id="MF_01590">
    <property type="entry name" value="tRNA_carboxymethyltr_CmoB"/>
    <property type="match status" value="1"/>
</dbReference>
<keyword evidence="4" id="KW-0489">Methyltransferase</keyword>
<dbReference type="PANTHER" id="PTHR43464:SF95">
    <property type="entry name" value="TRNA U34 CARBOXYMETHYLTRANSFERASE"/>
    <property type="match status" value="1"/>
</dbReference>
<reference evidence="5" key="1">
    <citation type="submission" date="2017-03" db="EMBL/GenBank/DDBJ databases">
        <title>Full genome sequence of a non-lethal Shewanella isolate that potentiates virulence of Vibio parahaemolyticus causing acute hepatopancreatic necrosis disease (AHPND) in shrimp.</title>
        <authorList>
            <person name="Prachumwat A."/>
            <person name="Sritunyalucksana K."/>
        </authorList>
    </citation>
    <scope>NUCLEOTIDE SEQUENCE [LARGE SCALE GENOMIC DNA]</scope>
    <source>
        <strain evidence="5">TH2012</strain>
    </source>
</reference>
<feature type="binding site" evidence="3">
    <location>
        <position position="105"/>
    </location>
    <ligand>
        <name>carboxy-S-adenosyl-L-methionine</name>
        <dbReference type="ChEBI" id="CHEBI:134278"/>
    </ligand>
</feature>
<comment type="subunit">
    <text evidence="3">Homotetramer.</text>
</comment>
<feature type="binding site" evidence="3">
    <location>
        <position position="130"/>
    </location>
    <ligand>
        <name>carboxy-S-adenosyl-L-methionine</name>
        <dbReference type="ChEBI" id="CHEBI:134278"/>
    </ligand>
</feature>
<feature type="binding site" evidence="3">
    <location>
        <position position="110"/>
    </location>
    <ligand>
        <name>carboxy-S-adenosyl-L-methionine</name>
        <dbReference type="ChEBI" id="CHEBI:134278"/>
    </ligand>
</feature>
<dbReference type="GO" id="GO:0032259">
    <property type="term" value="P:methylation"/>
    <property type="evidence" value="ECO:0007669"/>
    <property type="project" value="UniProtKB-KW"/>
</dbReference>
<dbReference type="RefSeq" id="WP_126166997.1">
    <property type="nucleotide sequence ID" value="NZ_CP020373.1"/>
</dbReference>
<feature type="binding site" evidence="3">
    <location>
        <position position="200"/>
    </location>
    <ligand>
        <name>carboxy-S-adenosyl-L-methionine</name>
        <dbReference type="ChEBI" id="CHEBI:134278"/>
    </ligand>
</feature>